<reference evidence="2" key="1">
    <citation type="submission" date="2017-09" db="EMBL/GenBank/DDBJ databases">
        <authorList>
            <person name="Varghese N."/>
            <person name="Submissions S."/>
        </authorList>
    </citation>
    <scope>NUCLEOTIDE SEQUENCE [LARGE SCALE GENOMIC DNA]</scope>
    <source>
        <strain evidence="2">CGMCC 1.8913</strain>
    </source>
</reference>
<protein>
    <submittedName>
        <fullName evidence="1">Heptaprenyl diphosphate synthase</fullName>
    </submittedName>
</protein>
<dbReference type="GO" id="GO:0009234">
    <property type="term" value="P:menaquinone biosynthetic process"/>
    <property type="evidence" value="ECO:0007669"/>
    <property type="project" value="InterPro"/>
</dbReference>
<dbReference type="Proteomes" id="UP000219356">
    <property type="component" value="Unassembled WGS sequence"/>
</dbReference>
<accession>A0A285NLQ3</accession>
<dbReference type="EMBL" id="OBEK01000002">
    <property type="protein sequence ID" value="SNZ10385.1"/>
    <property type="molecule type" value="Genomic_DNA"/>
</dbReference>
<dbReference type="InterPro" id="IPR009920">
    <property type="entry name" value="HEPPP_synth_su1"/>
</dbReference>
<name>A0A285NLQ3_9BACI</name>
<dbReference type="Pfam" id="PF07307">
    <property type="entry name" value="HEPPP_synt_1"/>
    <property type="match status" value="1"/>
</dbReference>
<proteinExistence type="predicted"/>
<keyword evidence="2" id="KW-1185">Reference proteome</keyword>
<gene>
    <name evidence="1" type="ORF">SAMN05421503_1711</name>
</gene>
<dbReference type="Gene3D" id="1.20.120.1450">
    <property type="match status" value="1"/>
</dbReference>
<organism evidence="1 2">
    <name type="scientific">Terribacillus aidingensis</name>
    <dbReference type="NCBI Taxonomy" id="586416"/>
    <lineage>
        <taxon>Bacteria</taxon>
        <taxon>Bacillati</taxon>
        <taxon>Bacillota</taxon>
        <taxon>Bacilli</taxon>
        <taxon>Bacillales</taxon>
        <taxon>Bacillaceae</taxon>
        <taxon>Terribacillus</taxon>
    </lineage>
</organism>
<evidence type="ECO:0000313" key="2">
    <source>
        <dbReference type="Proteomes" id="UP000219356"/>
    </source>
</evidence>
<evidence type="ECO:0000313" key="1">
    <source>
        <dbReference type="EMBL" id="SNZ10385.1"/>
    </source>
</evidence>
<dbReference type="AlphaFoldDB" id="A0A285NLQ3"/>
<sequence length="263" mass="30358">MIVLSYASMEELHTLRKKIENRMQQAYLDENLDIPYVDDYKLLLLQTLFGQANLPDKQQTDYIVTIMLIQIALDTHDLVIRKTKADETADERVDRQLTVLAGTYYSALYYKILAELEDIDMVALLATAIKEINEQKMVLYYDTASAAEFFHILRRMESTLFYAAASPFIKTKELEPLVDYFIISRLNQEAFMNEPTPITIRLGIILEQNQSTLTVTEAINQELEEASARLTRNLRTMPQVYAAAARKLLLQGKRQEELYLEEG</sequence>